<dbReference type="PANTHER" id="PTHR40841:SF2">
    <property type="entry name" value="SIDEROPHORE-DEGRADING ESTERASE (EUROFUNG)"/>
    <property type="match status" value="1"/>
</dbReference>
<dbReference type="RefSeq" id="WP_068397282.1">
    <property type="nucleotide sequence ID" value="NZ_CP014504.1"/>
</dbReference>
<dbReference type="PANTHER" id="PTHR40841">
    <property type="entry name" value="SIDEROPHORE TRIACETYLFUSARININE C ESTERASE"/>
    <property type="match status" value="1"/>
</dbReference>
<proteinExistence type="inferred from homology"/>
<keyword evidence="2" id="KW-0378">Hydrolase</keyword>
<evidence type="ECO:0000313" key="5">
    <source>
        <dbReference type="Proteomes" id="UP000071561"/>
    </source>
</evidence>
<dbReference type="AlphaFoldDB" id="A0A127V9B3"/>
<dbReference type="GO" id="GO:0016788">
    <property type="term" value="F:hydrolase activity, acting on ester bonds"/>
    <property type="evidence" value="ECO:0007669"/>
    <property type="project" value="TreeGrafter"/>
</dbReference>
<evidence type="ECO:0000256" key="1">
    <source>
        <dbReference type="ARBA" id="ARBA00005622"/>
    </source>
</evidence>
<dbReference type="Proteomes" id="UP000071561">
    <property type="component" value="Chromosome"/>
</dbReference>
<dbReference type="Pfam" id="PF00756">
    <property type="entry name" value="Esterase"/>
    <property type="match status" value="1"/>
</dbReference>
<dbReference type="InterPro" id="IPR011990">
    <property type="entry name" value="TPR-like_helical_dom_sf"/>
</dbReference>
<dbReference type="PROSITE" id="PS50005">
    <property type="entry name" value="TPR"/>
    <property type="match status" value="1"/>
</dbReference>
<dbReference type="InterPro" id="IPR019734">
    <property type="entry name" value="TPR_rpt"/>
</dbReference>
<dbReference type="EMBL" id="CP014504">
    <property type="protein sequence ID" value="AMP97926.1"/>
    <property type="molecule type" value="Genomic_DNA"/>
</dbReference>
<evidence type="ECO:0000313" key="4">
    <source>
        <dbReference type="EMBL" id="AMP97926.1"/>
    </source>
</evidence>
<dbReference type="SUPFAM" id="SSF53474">
    <property type="entry name" value="alpha/beta-Hydrolases"/>
    <property type="match status" value="1"/>
</dbReference>
<gene>
    <name evidence="4" type="ORF">AY601_0991</name>
</gene>
<protein>
    <submittedName>
        <fullName evidence="4">Esterase</fullName>
    </submittedName>
</protein>
<organism evidence="4 5">
    <name type="scientific">Pedobacter cryoconitis</name>
    <dbReference type="NCBI Taxonomy" id="188932"/>
    <lineage>
        <taxon>Bacteria</taxon>
        <taxon>Pseudomonadati</taxon>
        <taxon>Bacteroidota</taxon>
        <taxon>Sphingobacteriia</taxon>
        <taxon>Sphingobacteriales</taxon>
        <taxon>Sphingobacteriaceae</taxon>
        <taxon>Pedobacter</taxon>
    </lineage>
</organism>
<sequence length="404" mass="46090">MKNFFLSVVFAVNSMYGNAQQQPPLSIGHTDTLHSVILNEKRSLWIYTPPLDTSVFSKTDYPVMYILDGENNFLTLTAMINQLSIINGNKIFPEMIIVGIINTPGNRTRDLTPFKSSIFGNSGGGEDFTSFLEKELIPYVDKNYPAAPYRTLIGHSLGGLTVMNILIHHTSLFNAYVAIDPSISYDQGKLLTNSKPVFLEKEFIKTSLFLGAANTINPGMDTAAVRQDTTQVTQHLRSILALSDQLSSVQGLKWCFKYYPDEDHTSVPLIAEYDALKFIFRHYKFPQTQPINQFFDKKSTTAELEKLISSHYQSLSNEMDYNVRPSEQDMNRLGYIFLQQKDNSKAEMFFKLNIHYYPESFNAYDSMGDYYLSKDNKPAAAKYFEKALTIKYRSDIKLKLEKLK</sequence>
<dbReference type="InterPro" id="IPR000801">
    <property type="entry name" value="Esterase-like"/>
</dbReference>
<dbReference type="InterPro" id="IPR052558">
    <property type="entry name" value="Siderophore_Hydrolase_D"/>
</dbReference>
<name>A0A127V9B3_9SPHI</name>
<dbReference type="SUPFAM" id="SSF48452">
    <property type="entry name" value="TPR-like"/>
    <property type="match status" value="1"/>
</dbReference>
<dbReference type="KEGG" id="pcm:AY601_0991"/>
<dbReference type="PATRIC" id="fig|188932.3.peg.1023"/>
<keyword evidence="5" id="KW-1185">Reference proteome</keyword>
<keyword evidence="3" id="KW-0802">TPR repeat</keyword>
<dbReference type="Gene3D" id="3.40.50.1820">
    <property type="entry name" value="alpha/beta hydrolase"/>
    <property type="match status" value="1"/>
</dbReference>
<feature type="repeat" description="TPR" evidence="3">
    <location>
        <begin position="361"/>
        <end position="394"/>
    </location>
</feature>
<evidence type="ECO:0000256" key="3">
    <source>
        <dbReference type="PROSITE-ProRule" id="PRU00339"/>
    </source>
</evidence>
<dbReference type="InterPro" id="IPR029058">
    <property type="entry name" value="AB_hydrolase_fold"/>
</dbReference>
<comment type="similarity">
    <text evidence="1">Belongs to the esterase D family.</text>
</comment>
<reference evidence="4 5" key="1">
    <citation type="submission" date="2016-03" db="EMBL/GenBank/DDBJ databases">
        <title>Complete genome sequence of Pedobacter cryoconitis PAMC 27485.</title>
        <authorList>
            <person name="Lee J."/>
            <person name="Kim O.-S."/>
        </authorList>
    </citation>
    <scope>NUCLEOTIDE SEQUENCE [LARGE SCALE GENOMIC DNA]</scope>
    <source>
        <strain evidence="4 5">PAMC 27485</strain>
    </source>
</reference>
<accession>A0A127V9B3</accession>
<evidence type="ECO:0000256" key="2">
    <source>
        <dbReference type="ARBA" id="ARBA00022801"/>
    </source>
</evidence>